<dbReference type="PANTHER" id="PTHR13847:SF289">
    <property type="entry name" value="GLYCINE OXIDASE"/>
    <property type="match status" value="1"/>
</dbReference>
<dbReference type="Gene3D" id="3.30.9.10">
    <property type="entry name" value="D-Amino Acid Oxidase, subunit A, domain 2"/>
    <property type="match status" value="1"/>
</dbReference>
<gene>
    <name evidence="4" type="ORF">SLA_2953</name>
</gene>
<feature type="region of interest" description="Disordered" evidence="2">
    <location>
        <begin position="280"/>
        <end position="354"/>
    </location>
</feature>
<evidence type="ECO:0000313" key="4">
    <source>
        <dbReference type="EMBL" id="BAU83869.1"/>
    </source>
</evidence>
<dbReference type="Pfam" id="PF01266">
    <property type="entry name" value="DAO"/>
    <property type="match status" value="1"/>
</dbReference>
<evidence type="ECO:0000313" key="5">
    <source>
        <dbReference type="Proteomes" id="UP000217676"/>
    </source>
</evidence>
<keyword evidence="1" id="KW-0560">Oxidoreductase</keyword>
<proteinExistence type="predicted"/>
<dbReference type="Gene3D" id="3.50.50.60">
    <property type="entry name" value="FAD/NAD(P)-binding domain"/>
    <property type="match status" value="2"/>
</dbReference>
<sequence length="725" mass="76614">MRFLIICSATEPPDGVLGGPVLYRPDLGTADDVTLAEALRAERPHALVTDRALGPDPLREWRRAMPDDPVVIVRCGRSRDGDPTGRPDHVTATATATADGDGDVPGDADAHAVAYGVPVLSVAAAPVPDGPGTRGPDEAGVPLPDATGAPIIDATGVRIPDGLPDGGAPVIPPGIAEETLVRALGAAERFLQRRARPARPPGTASRTGPRPPTRPETVLLVGAGVVNLVTAQRLRSAGYEVSVVEAGPDPRAGAPWHTYGTSRGGGNARMFTLTEMDDYHAKSPSDTASPSVFDRPPDDDCGWDVRRRTGPAPDATAPGPLPAGPAPDATEPGSLPTGPLPTGPARAEEAAARADAETAWVRDFKSVPPWLARTYNEDIFALNRRGERLWRRWIDTRPDLFADVRLSHGILRLYEDAGHLEESARRQDHVGATLARYGSEEVRERFPALAGAVPDAYAGGIMVRGFTLTVHDFLAALLDSLQAGGARLHFDCRADRILRTRHGDVSGVVTPYGVHRADHYVVSPGVTGGALARDVGALGQVQGVLGCWASLPDLAPGLGHSLKVGRRGHLTEDANITLGRDETGDRVLIVGSGYGWTGGDPENIDERHLDLVHAALADTARRLFPAAYEAGGGEEGLRASRRHCVRPWTATNLGLFDLAPAEDGVMVLTGGHNTGGFAQAPVIAEAVLSALRGLYHPMHTLYHPDRGHRVLGPPAPDPRERQASQ</sequence>
<keyword evidence="5" id="KW-1185">Reference proteome</keyword>
<evidence type="ECO:0000256" key="2">
    <source>
        <dbReference type="SAM" id="MobiDB-lite"/>
    </source>
</evidence>
<accession>A0A160NY99</accession>
<dbReference type="SUPFAM" id="SSF51905">
    <property type="entry name" value="FAD/NAD(P)-binding domain"/>
    <property type="match status" value="1"/>
</dbReference>
<reference evidence="4 5" key="1">
    <citation type="journal article" date="2016" name="Genome Announc.">
        <title>Complete Genome Sequence of Thiostrepton-Producing Streptomyces laurentii ATCC 31255.</title>
        <authorList>
            <person name="Doi K."/>
            <person name="Fujino Y."/>
            <person name="Nagayoshi Y."/>
            <person name="Ohshima T."/>
            <person name="Ogata S."/>
        </authorList>
    </citation>
    <scope>NUCLEOTIDE SEQUENCE [LARGE SCALE GENOMIC DNA]</scope>
    <source>
        <strain evidence="4 5">ATCC 31255</strain>
    </source>
</reference>
<name>A0A160NY99_STRLU</name>
<feature type="compositionally biased region" description="Low complexity" evidence="2">
    <location>
        <begin position="326"/>
        <end position="337"/>
    </location>
</feature>
<dbReference type="GO" id="GO:0005737">
    <property type="term" value="C:cytoplasm"/>
    <property type="evidence" value="ECO:0007669"/>
    <property type="project" value="TreeGrafter"/>
</dbReference>
<dbReference type="KEGG" id="slau:SLA_2953"/>
<feature type="region of interest" description="Disordered" evidence="2">
    <location>
        <begin position="193"/>
        <end position="215"/>
    </location>
</feature>
<dbReference type="InterPro" id="IPR006076">
    <property type="entry name" value="FAD-dep_OxRdtase"/>
</dbReference>
<organism evidence="4 5">
    <name type="scientific">Streptomyces laurentii</name>
    <dbReference type="NCBI Taxonomy" id="39478"/>
    <lineage>
        <taxon>Bacteria</taxon>
        <taxon>Bacillati</taxon>
        <taxon>Actinomycetota</taxon>
        <taxon>Actinomycetes</taxon>
        <taxon>Kitasatosporales</taxon>
        <taxon>Streptomycetaceae</taxon>
        <taxon>Streptomyces</taxon>
    </lineage>
</organism>
<dbReference type="GO" id="GO:0016491">
    <property type="term" value="F:oxidoreductase activity"/>
    <property type="evidence" value="ECO:0007669"/>
    <property type="project" value="UniProtKB-KW"/>
</dbReference>
<dbReference type="InterPro" id="IPR036188">
    <property type="entry name" value="FAD/NAD-bd_sf"/>
</dbReference>
<protein>
    <submittedName>
        <fullName evidence="4">FAD dependent oxidoreductase</fullName>
    </submittedName>
</protein>
<dbReference type="Proteomes" id="UP000217676">
    <property type="component" value="Chromosome"/>
</dbReference>
<dbReference type="PANTHER" id="PTHR13847">
    <property type="entry name" value="SARCOSINE DEHYDROGENASE-RELATED"/>
    <property type="match status" value="1"/>
</dbReference>
<dbReference type="EMBL" id="AP017424">
    <property type="protein sequence ID" value="BAU83869.1"/>
    <property type="molecule type" value="Genomic_DNA"/>
</dbReference>
<feature type="compositionally biased region" description="Basic and acidic residues" evidence="2">
    <location>
        <begin position="295"/>
        <end position="307"/>
    </location>
</feature>
<evidence type="ECO:0000259" key="3">
    <source>
        <dbReference type="Pfam" id="PF01266"/>
    </source>
</evidence>
<evidence type="ECO:0000256" key="1">
    <source>
        <dbReference type="ARBA" id="ARBA00023002"/>
    </source>
</evidence>
<dbReference type="RefSeq" id="WP_359875811.1">
    <property type="nucleotide sequence ID" value="NZ_JBEYHT010000015.1"/>
</dbReference>
<dbReference type="AlphaFoldDB" id="A0A160NY99"/>
<feature type="domain" description="FAD dependent oxidoreductase" evidence="3">
    <location>
        <begin position="218"/>
        <end position="687"/>
    </location>
</feature>
<feature type="region of interest" description="Disordered" evidence="2">
    <location>
        <begin position="703"/>
        <end position="725"/>
    </location>
</feature>